<dbReference type="AlphaFoldDB" id="F8D633"/>
<keyword evidence="2" id="KW-0805">Transcription regulation</keyword>
<dbReference type="GO" id="GO:0000976">
    <property type="term" value="F:transcription cis-regulatory region binding"/>
    <property type="evidence" value="ECO:0007669"/>
    <property type="project" value="TreeGrafter"/>
</dbReference>
<feature type="region of interest" description="Disordered" evidence="6">
    <location>
        <begin position="191"/>
        <end position="214"/>
    </location>
</feature>
<dbReference type="PRINTS" id="PR00455">
    <property type="entry name" value="HTHTETR"/>
</dbReference>
<keyword evidence="4" id="KW-0804">Transcription</keyword>
<evidence type="ECO:0000256" key="6">
    <source>
        <dbReference type="SAM" id="MobiDB-lite"/>
    </source>
</evidence>
<accession>F8D633</accession>
<dbReference type="PANTHER" id="PTHR30055">
    <property type="entry name" value="HTH-TYPE TRANSCRIPTIONAL REGULATOR RUTR"/>
    <property type="match status" value="1"/>
</dbReference>
<proteinExistence type="predicted"/>
<dbReference type="Pfam" id="PF00440">
    <property type="entry name" value="TetR_N"/>
    <property type="match status" value="1"/>
</dbReference>
<evidence type="ECO:0000256" key="5">
    <source>
        <dbReference type="PROSITE-ProRule" id="PRU00335"/>
    </source>
</evidence>
<evidence type="ECO:0000313" key="9">
    <source>
        <dbReference type="Proteomes" id="UP000006794"/>
    </source>
</evidence>
<keyword evidence="1" id="KW-0678">Repressor</keyword>
<dbReference type="RefSeq" id="WP_013881779.1">
    <property type="nucleotide sequence ID" value="NC_015666.1"/>
</dbReference>
<name>F8D633_HALXS</name>
<dbReference type="KEGG" id="hxa:Halxa_4291"/>
<keyword evidence="9" id="KW-1185">Reference proteome</keyword>
<dbReference type="GO" id="GO:0003700">
    <property type="term" value="F:DNA-binding transcription factor activity"/>
    <property type="evidence" value="ECO:0007669"/>
    <property type="project" value="TreeGrafter"/>
</dbReference>
<dbReference type="InterPro" id="IPR009057">
    <property type="entry name" value="Homeodomain-like_sf"/>
</dbReference>
<evidence type="ECO:0000256" key="2">
    <source>
        <dbReference type="ARBA" id="ARBA00023015"/>
    </source>
</evidence>
<dbReference type="EMBL" id="CP002839">
    <property type="protein sequence ID" value="AEH38893.1"/>
    <property type="molecule type" value="Genomic_DNA"/>
</dbReference>
<keyword evidence="3 5" id="KW-0238">DNA-binding</keyword>
<dbReference type="HOGENOM" id="CLU_069356_15_3_2"/>
<dbReference type="STRING" id="797210.Halxa_4291"/>
<feature type="domain" description="HTH tetR-type" evidence="7">
    <location>
        <begin position="3"/>
        <end position="63"/>
    </location>
</feature>
<dbReference type="PANTHER" id="PTHR30055:SF234">
    <property type="entry name" value="HTH-TYPE TRANSCRIPTIONAL REGULATOR BETI"/>
    <property type="match status" value="1"/>
</dbReference>
<organism evidence="8 9">
    <name type="scientific">Halopiger xanaduensis (strain DSM 18323 / JCM 14033 / SH-6)</name>
    <dbReference type="NCBI Taxonomy" id="797210"/>
    <lineage>
        <taxon>Archaea</taxon>
        <taxon>Methanobacteriati</taxon>
        <taxon>Methanobacteriota</taxon>
        <taxon>Stenosarchaea group</taxon>
        <taxon>Halobacteria</taxon>
        <taxon>Halobacteriales</taxon>
        <taxon>Natrialbaceae</taxon>
        <taxon>Halopiger</taxon>
    </lineage>
</organism>
<evidence type="ECO:0000259" key="7">
    <source>
        <dbReference type="PROSITE" id="PS50977"/>
    </source>
</evidence>
<dbReference type="InterPro" id="IPR039538">
    <property type="entry name" value="BetI_C"/>
</dbReference>
<evidence type="ECO:0000256" key="3">
    <source>
        <dbReference type="ARBA" id="ARBA00023125"/>
    </source>
</evidence>
<evidence type="ECO:0000256" key="1">
    <source>
        <dbReference type="ARBA" id="ARBA00022491"/>
    </source>
</evidence>
<dbReference type="GeneID" id="10799230"/>
<dbReference type="Pfam" id="PF13977">
    <property type="entry name" value="TetR_C_6"/>
    <property type="match status" value="1"/>
</dbReference>
<reference evidence="8 9" key="1">
    <citation type="journal article" date="2012" name="Stand. Genomic Sci.">
        <title>Complete genome sequence of Halopiger xanaduensis type strain (SH-6(T)).</title>
        <authorList>
            <person name="Anderson I."/>
            <person name="Tindall B.J."/>
            <person name="Rohde M."/>
            <person name="Lucas S."/>
            <person name="Han J."/>
            <person name="Lapidus A."/>
            <person name="Cheng J.F."/>
            <person name="Goodwin L."/>
            <person name="Pitluck S."/>
            <person name="Peters L."/>
            <person name="Pati A."/>
            <person name="Mikhailova N."/>
            <person name="Pagani I."/>
            <person name="Teshima H."/>
            <person name="Han C."/>
            <person name="Tapia R."/>
            <person name="Land M."/>
            <person name="Woyke T."/>
            <person name="Klenk H.P."/>
            <person name="Kyrpides N."/>
            <person name="Ivanova N."/>
        </authorList>
    </citation>
    <scope>NUCLEOTIDE SEQUENCE [LARGE SCALE GENOMIC DNA]</scope>
    <source>
        <strain evidence="9">DSM 18323 / JCM 14033 / SH-6</strain>
    </source>
</reference>
<sequence length="214" mass="23795">MSEETIDDIMDATYRALCEHGYAELTMQDIAAESTKSKGTLHYHFDGKRELLEAFLEHLIEQFEARTETVPGETPAERLHAFVDELLSSADDDSATAFRTAMLEIKAQSPYDEAYQERLAEFDRRLRDRIADFVADGVAAGEFHEDIDPEATGEFLVTVFHGAQTRAAAVDRSPERTKAYVHDYIDEALRADDGGNADVDVDEPTAASGQEGSR</sequence>
<dbReference type="InterPro" id="IPR050109">
    <property type="entry name" value="HTH-type_TetR-like_transc_reg"/>
</dbReference>
<evidence type="ECO:0000313" key="8">
    <source>
        <dbReference type="EMBL" id="AEH38893.1"/>
    </source>
</evidence>
<dbReference type="SUPFAM" id="SSF46689">
    <property type="entry name" value="Homeodomain-like"/>
    <property type="match status" value="1"/>
</dbReference>
<dbReference type="Proteomes" id="UP000006794">
    <property type="component" value="Chromosome"/>
</dbReference>
<dbReference type="InterPro" id="IPR001647">
    <property type="entry name" value="HTH_TetR"/>
</dbReference>
<dbReference type="eggNOG" id="arCOG02646">
    <property type="taxonomic scope" value="Archaea"/>
</dbReference>
<dbReference type="InterPro" id="IPR036271">
    <property type="entry name" value="Tet_transcr_reg_TetR-rel_C_sf"/>
</dbReference>
<evidence type="ECO:0000256" key="4">
    <source>
        <dbReference type="ARBA" id="ARBA00023163"/>
    </source>
</evidence>
<dbReference type="SUPFAM" id="SSF48498">
    <property type="entry name" value="Tetracyclin repressor-like, C-terminal domain"/>
    <property type="match status" value="1"/>
</dbReference>
<dbReference type="PROSITE" id="PS50977">
    <property type="entry name" value="HTH_TETR_2"/>
    <property type="match status" value="1"/>
</dbReference>
<feature type="DNA-binding region" description="H-T-H motif" evidence="5">
    <location>
        <begin position="26"/>
        <end position="45"/>
    </location>
</feature>
<gene>
    <name evidence="8" type="ordered locus">Halxa_4291</name>
</gene>
<protein>
    <submittedName>
        <fullName evidence="8">Regulatory protein TetR</fullName>
    </submittedName>
</protein>
<dbReference type="Gene3D" id="1.10.357.10">
    <property type="entry name" value="Tetracycline Repressor, domain 2"/>
    <property type="match status" value="1"/>
</dbReference>